<dbReference type="InterPro" id="IPR000157">
    <property type="entry name" value="TIR_dom"/>
</dbReference>
<dbReference type="GO" id="GO:0006952">
    <property type="term" value="P:defense response"/>
    <property type="evidence" value="ECO:0007669"/>
    <property type="project" value="InterPro"/>
</dbReference>
<dbReference type="GO" id="GO:0007165">
    <property type="term" value="P:signal transduction"/>
    <property type="evidence" value="ECO:0007669"/>
    <property type="project" value="InterPro"/>
</dbReference>
<dbReference type="SMART" id="SM00382">
    <property type="entry name" value="AAA"/>
    <property type="match status" value="1"/>
</dbReference>
<dbReference type="Gene3D" id="3.40.50.300">
    <property type="entry name" value="P-loop containing nucleotide triphosphate hydrolases"/>
    <property type="match status" value="1"/>
</dbReference>
<dbReference type="FunCoup" id="A0A5E4GAB0">
    <property type="interactions" value="262"/>
</dbReference>
<dbReference type="Gene3D" id="1.10.8.430">
    <property type="entry name" value="Helical domain of apoptotic protease-activating factors"/>
    <property type="match status" value="1"/>
</dbReference>
<evidence type="ECO:0000256" key="5">
    <source>
        <dbReference type="SAM" id="MobiDB-lite"/>
    </source>
</evidence>
<evidence type="ECO:0000256" key="1">
    <source>
        <dbReference type="ARBA" id="ARBA00022614"/>
    </source>
</evidence>
<keyword evidence="2" id="KW-0677">Repeat</keyword>
<dbReference type="PROSITE" id="PS50104">
    <property type="entry name" value="TIR"/>
    <property type="match status" value="1"/>
</dbReference>
<organism evidence="7 8">
    <name type="scientific">Prunus dulcis</name>
    <name type="common">Almond</name>
    <name type="synonym">Amygdalus dulcis</name>
    <dbReference type="NCBI Taxonomy" id="3755"/>
    <lineage>
        <taxon>Eukaryota</taxon>
        <taxon>Viridiplantae</taxon>
        <taxon>Streptophyta</taxon>
        <taxon>Embryophyta</taxon>
        <taxon>Tracheophyta</taxon>
        <taxon>Spermatophyta</taxon>
        <taxon>Magnoliopsida</taxon>
        <taxon>eudicotyledons</taxon>
        <taxon>Gunneridae</taxon>
        <taxon>Pentapetalae</taxon>
        <taxon>rosids</taxon>
        <taxon>fabids</taxon>
        <taxon>Rosales</taxon>
        <taxon>Rosaceae</taxon>
        <taxon>Amygdaloideae</taxon>
        <taxon>Amygdaleae</taxon>
        <taxon>Prunus</taxon>
    </lineage>
</organism>
<feature type="region of interest" description="Disordered" evidence="5">
    <location>
        <begin position="1113"/>
        <end position="1169"/>
    </location>
</feature>
<dbReference type="InterPro" id="IPR058192">
    <property type="entry name" value="WHD_ROQ1-like"/>
</dbReference>
<feature type="region of interest" description="Disordered" evidence="5">
    <location>
        <begin position="1"/>
        <end position="24"/>
    </location>
</feature>
<dbReference type="Pfam" id="PF23282">
    <property type="entry name" value="WHD_ROQ1"/>
    <property type="match status" value="1"/>
</dbReference>
<dbReference type="InParanoid" id="A0A5E4GAB0"/>
<dbReference type="PANTHER" id="PTHR11017:SF570">
    <property type="entry name" value="DISEASE RESISTANCE PROTEIN (TIR-NBS CLASS)-RELATED"/>
    <property type="match status" value="1"/>
</dbReference>
<dbReference type="EMBL" id="CABIKO010000471">
    <property type="protein sequence ID" value="VVA36704.1"/>
    <property type="molecule type" value="Genomic_DNA"/>
</dbReference>
<accession>A0A5E4GAB0</accession>
<dbReference type="InterPro" id="IPR003593">
    <property type="entry name" value="AAA+_ATPase"/>
</dbReference>
<proteinExistence type="predicted"/>
<feature type="domain" description="TIR" evidence="6">
    <location>
        <begin position="28"/>
        <end position="194"/>
    </location>
</feature>
<dbReference type="FunFam" id="3.40.50.10140:FF:000007">
    <property type="entry name" value="Disease resistance protein (TIR-NBS-LRR class)"/>
    <property type="match status" value="1"/>
</dbReference>
<dbReference type="SUPFAM" id="SSF52540">
    <property type="entry name" value="P-loop containing nucleoside triphosphate hydrolases"/>
    <property type="match status" value="1"/>
</dbReference>
<evidence type="ECO:0000256" key="2">
    <source>
        <dbReference type="ARBA" id="ARBA00022737"/>
    </source>
</evidence>
<sequence length="1187" mass="134050">MMRKHSSPPSPSFPSSSSSSSSSFTQSWTYDVFLSYRGEDTRKTFIDHLYTALDRQGIHTFIDDELPRGEEISPALLNAIEESKISMIVFSENYASSSWCLDELVKILEYKKSKQQLVMPIFYKVDPSDVRNQRSSFGDALVDHERKFKDDMEKVLEWRRALTEAANLSGLHFKEGGYEAKFINKVVEEISVQVLNNTYLDGPAYPVGIMPCVTDVNKLLSVDGNGHCMVGIWGSPGIGKTTIAKAVYNSIANKFEGSCFLADVREKSMYGGLIKLQEALLCQVLGSINFQLFSLDKGINVIKNRLSRKRILLILDDVNQLDQLEKLAGTGWFGEGSRVIVTTRDRGLLARHGIELIYEVKKLAHRDALELFSMISFQRKEPQGDYLALARRAIAYAQHLPLALTILGSHLRNQKLEYWHATLGSYEADPYLDIQKILRTSYDGLNYHVQQVFLDIACFFKGEDVDYVIQVLKGPKLNFPENCIRVLVENAIITIECNMILMHDLLEQMGKDIVHEESPNEPGKRSRLWFHEDVREVLTDNSGTNTLKGIIVNLPKPDEIPLNAKCFSAMKNLEFFINHNASLSGDTVDYFSNKLRVIHWGNCQLQYLPSSFQPKDLVLFSMPCSRIKQLGDGCKNLAKLMCLNLTDCKFLAKIPDLSAMENLKYLTLSGCKSLIEVDSSIGFLDKLVTLDLSRCSNLVNFPPMIRLKSLEMLILSGCKRLENFPEIVDKMDSLRELEIQESGIRELPSSIAYLSGLESLWAYGCESLTNISPSVYDLQNLSDIDLRECPKLGTFQNMINSEISSSAGSMPLSANSNISQDKCNLSKSGPFLSLNLSGNNFVALPVCISKLVNLDKVYLFGCKLLREIPEALPEKLNDLNLADCKSLEKFSKLPSIFEHNELPELQGLDLTNCQRLCADKGDYYLAKLEIFFKISRNLKRSRFEIVLPGNEVPKWFSCCVVHEPVLEFPSSRFIKIPRNLVWEKAGLVVCVVFEYTKRDDRFTESGEYRLMCDVHVRINGRLVESFPHGHYLTMTESTHVWFTYTPWNISWGQPDGGSCCEVTFTFDWVGRSKCVKFLSCGVHLLYPQDGDGNGDDTDVDDHEPSAVMTVDDDCGDDNDNTNVNTELSLSFGRTSPRKRPHGAMTTTNVNVDDQEQRHSLPLDQPGNNLRKRRHIDFDIASTSHPNL</sequence>
<dbReference type="InterPro" id="IPR002182">
    <property type="entry name" value="NB-ARC"/>
</dbReference>
<protein>
    <submittedName>
        <fullName evidence="7">PREDICTED: TMV resistance</fullName>
    </submittedName>
</protein>
<dbReference type="InterPro" id="IPR042197">
    <property type="entry name" value="Apaf_helical"/>
</dbReference>
<dbReference type="Pfam" id="PF00931">
    <property type="entry name" value="NB-ARC"/>
    <property type="match status" value="1"/>
</dbReference>
<feature type="compositionally biased region" description="Low complexity" evidence="5">
    <location>
        <begin position="13"/>
        <end position="24"/>
    </location>
</feature>
<dbReference type="Gene3D" id="3.80.10.10">
    <property type="entry name" value="Ribonuclease Inhibitor"/>
    <property type="match status" value="2"/>
</dbReference>
<dbReference type="Pfam" id="PF23286">
    <property type="entry name" value="LRR_13"/>
    <property type="match status" value="1"/>
</dbReference>
<dbReference type="InterPro" id="IPR035897">
    <property type="entry name" value="Toll_tir_struct_dom_sf"/>
</dbReference>
<keyword evidence="3" id="KW-0611">Plant defense</keyword>
<evidence type="ECO:0000256" key="3">
    <source>
        <dbReference type="ARBA" id="ARBA00022821"/>
    </source>
</evidence>
<dbReference type="Pfam" id="PF01582">
    <property type="entry name" value="TIR"/>
    <property type="match status" value="1"/>
</dbReference>
<dbReference type="Gene3D" id="3.40.50.10140">
    <property type="entry name" value="Toll/interleukin-1 receptor homology (TIR) domain"/>
    <property type="match status" value="1"/>
</dbReference>
<dbReference type="SMART" id="SM00255">
    <property type="entry name" value="TIR"/>
    <property type="match status" value="1"/>
</dbReference>
<dbReference type="InterPro" id="IPR027417">
    <property type="entry name" value="P-loop_NTPase"/>
</dbReference>
<dbReference type="SUPFAM" id="SSF52058">
    <property type="entry name" value="L domain-like"/>
    <property type="match status" value="1"/>
</dbReference>
<evidence type="ECO:0000259" key="6">
    <source>
        <dbReference type="PROSITE" id="PS50104"/>
    </source>
</evidence>
<evidence type="ECO:0000313" key="7">
    <source>
        <dbReference type="EMBL" id="VVA36704.1"/>
    </source>
</evidence>
<dbReference type="InterPro" id="IPR032675">
    <property type="entry name" value="LRR_dom_sf"/>
</dbReference>
<evidence type="ECO:0000256" key="4">
    <source>
        <dbReference type="ARBA" id="ARBA00023027"/>
    </source>
</evidence>
<keyword evidence="1" id="KW-0433">Leucine-rich repeat</keyword>
<keyword evidence="4" id="KW-0520">NAD</keyword>
<dbReference type="PANTHER" id="PTHR11017">
    <property type="entry name" value="LEUCINE-RICH REPEAT-CONTAINING PROTEIN"/>
    <property type="match status" value="1"/>
</dbReference>
<dbReference type="SUPFAM" id="SSF52200">
    <property type="entry name" value="Toll/Interleukin receptor TIR domain"/>
    <property type="match status" value="1"/>
</dbReference>
<dbReference type="GO" id="GO:0043531">
    <property type="term" value="F:ADP binding"/>
    <property type="evidence" value="ECO:0007669"/>
    <property type="project" value="InterPro"/>
</dbReference>
<reference evidence="8" key="1">
    <citation type="journal article" date="2020" name="Plant J.">
        <title>Transposons played a major role in the diversification between the closely related almond and peach genomes: results from the almond genome sequence.</title>
        <authorList>
            <person name="Alioto T."/>
            <person name="Alexiou K.G."/>
            <person name="Bardil A."/>
            <person name="Barteri F."/>
            <person name="Castanera R."/>
            <person name="Cruz F."/>
            <person name="Dhingra A."/>
            <person name="Duval H."/>
            <person name="Fernandez I Marti A."/>
            <person name="Frias L."/>
            <person name="Galan B."/>
            <person name="Garcia J.L."/>
            <person name="Howad W."/>
            <person name="Gomez-Garrido J."/>
            <person name="Gut M."/>
            <person name="Julca I."/>
            <person name="Morata J."/>
            <person name="Puigdomenech P."/>
            <person name="Ribeca P."/>
            <person name="Rubio Cabetas M.J."/>
            <person name="Vlasova A."/>
            <person name="Wirthensohn M."/>
            <person name="Garcia-Mas J."/>
            <person name="Gabaldon T."/>
            <person name="Casacuberta J.M."/>
            <person name="Arus P."/>
        </authorList>
    </citation>
    <scope>NUCLEOTIDE SEQUENCE [LARGE SCALE GENOMIC DNA]</scope>
    <source>
        <strain evidence="8">cv. Texas</strain>
    </source>
</reference>
<evidence type="ECO:0000313" key="8">
    <source>
        <dbReference type="Proteomes" id="UP000327085"/>
    </source>
</evidence>
<gene>
    <name evidence="7" type="ORF">ALMOND_2B016386</name>
</gene>
<dbReference type="Gramene" id="VVA36704">
    <property type="protein sequence ID" value="VVA36704"/>
    <property type="gene ID" value="Prudul26B016386"/>
</dbReference>
<name>A0A5E4GAB0_PRUDU</name>
<dbReference type="InterPro" id="IPR058546">
    <property type="entry name" value="RPS4B/Roq1-like_LRR"/>
</dbReference>
<dbReference type="AlphaFoldDB" id="A0A5E4GAB0"/>
<dbReference type="PRINTS" id="PR00364">
    <property type="entry name" value="DISEASERSIST"/>
</dbReference>
<dbReference type="Proteomes" id="UP000327085">
    <property type="component" value="Chromosome 2"/>
</dbReference>
<dbReference type="InterPro" id="IPR044974">
    <property type="entry name" value="Disease_R_plants"/>
</dbReference>
<dbReference type="OMA" id="HEPSAVM"/>